<evidence type="ECO:0000256" key="1">
    <source>
        <dbReference type="ARBA" id="ARBA00004651"/>
    </source>
</evidence>
<dbReference type="KEGG" id="dpx:DAPPUDRAFT_346813"/>
<evidence type="ECO:0000256" key="7">
    <source>
        <dbReference type="SAM" id="Phobius"/>
    </source>
</evidence>
<evidence type="ECO:0000313" key="9">
    <source>
        <dbReference type="Proteomes" id="UP000000305"/>
    </source>
</evidence>
<keyword evidence="3 7" id="KW-0812">Transmembrane</keyword>
<accession>E9FWD2</accession>
<dbReference type="Proteomes" id="UP000000305">
    <property type="component" value="Unassembled WGS sequence"/>
</dbReference>
<evidence type="ECO:0000256" key="2">
    <source>
        <dbReference type="ARBA" id="ARBA00022475"/>
    </source>
</evidence>
<dbReference type="EMBL" id="GL732526">
    <property type="protein sequence ID" value="EFX87870.1"/>
    <property type="molecule type" value="Genomic_DNA"/>
</dbReference>
<proteinExistence type="predicted"/>
<keyword evidence="5 7" id="KW-0472">Membrane</keyword>
<feature type="transmembrane region" description="Helical" evidence="7">
    <location>
        <begin position="67"/>
        <end position="88"/>
    </location>
</feature>
<dbReference type="HOGENOM" id="CLU_058520_0_0_1"/>
<reference evidence="8 9" key="1">
    <citation type="journal article" date="2011" name="Science">
        <title>The ecoresponsive genome of Daphnia pulex.</title>
        <authorList>
            <person name="Colbourne J.K."/>
            <person name="Pfrender M.E."/>
            <person name="Gilbert D."/>
            <person name="Thomas W.K."/>
            <person name="Tucker A."/>
            <person name="Oakley T.H."/>
            <person name="Tokishita S."/>
            <person name="Aerts A."/>
            <person name="Arnold G.J."/>
            <person name="Basu M.K."/>
            <person name="Bauer D.J."/>
            <person name="Caceres C.E."/>
            <person name="Carmel L."/>
            <person name="Casola C."/>
            <person name="Choi J.H."/>
            <person name="Detter J.C."/>
            <person name="Dong Q."/>
            <person name="Dusheyko S."/>
            <person name="Eads B.D."/>
            <person name="Frohlich T."/>
            <person name="Geiler-Samerotte K.A."/>
            <person name="Gerlach D."/>
            <person name="Hatcher P."/>
            <person name="Jogdeo S."/>
            <person name="Krijgsveld J."/>
            <person name="Kriventseva E.V."/>
            <person name="Kultz D."/>
            <person name="Laforsch C."/>
            <person name="Lindquist E."/>
            <person name="Lopez J."/>
            <person name="Manak J.R."/>
            <person name="Muller J."/>
            <person name="Pangilinan J."/>
            <person name="Patwardhan R.P."/>
            <person name="Pitluck S."/>
            <person name="Pritham E.J."/>
            <person name="Rechtsteiner A."/>
            <person name="Rho M."/>
            <person name="Rogozin I.B."/>
            <person name="Sakarya O."/>
            <person name="Salamov A."/>
            <person name="Schaack S."/>
            <person name="Shapiro H."/>
            <person name="Shiga Y."/>
            <person name="Skalitzky C."/>
            <person name="Smith Z."/>
            <person name="Souvorov A."/>
            <person name="Sung W."/>
            <person name="Tang Z."/>
            <person name="Tsuchiya D."/>
            <person name="Tu H."/>
            <person name="Vos H."/>
            <person name="Wang M."/>
            <person name="Wolf Y.I."/>
            <person name="Yamagata H."/>
            <person name="Yamada T."/>
            <person name="Ye Y."/>
            <person name="Shaw J.R."/>
            <person name="Andrews J."/>
            <person name="Crease T.J."/>
            <person name="Tang H."/>
            <person name="Lucas S.M."/>
            <person name="Robertson H.M."/>
            <person name="Bork P."/>
            <person name="Koonin E.V."/>
            <person name="Zdobnov E.M."/>
            <person name="Grigoriev I.V."/>
            <person name="Lynch M."/>
            <person name="Boore J.L."/>
        </authorList>
    </citation>
    <scope>NUCLEOTIDE SEQUENCE [LARGE SCALE GENOMIC DNA]</scope>
</reference>
<keyword evidence="6" id="KW-0675">Receptor</keyword>
<evidence type="ECO:0000256" key="4">
    <source>
        <dbReference type="ARBA" id="ARBA00022989"/>
    </source>
</evidence>
<dbReference type="OrthoDB" id="6344997at2759"/>
<comment type="subcellular location">
    <subcellularLocation>
        <location evidence="1">Cell membrane</location>
        <topology evidence="1">Multi-pass membrane protein</topology>
    </subcellularLocation>
</comment>
<organism evidence="8 9">
    <name type="scientific">Daphnia pulex</name>
    <name type="common">Water flea</name>
    <dbReference type="NCBI Taxonomy" id="6669"/>
    <lineage>
        <taxon>Eukaryota</taxon>
        <taxon>Metazoa</taxon>
        <taxon>Ecdysozoa</taxon>
        <taxon>Arthropoda</taxon>
        <taxon>Crustacea</taxon>
        <taxon>Branchiopoda</taxon>
        <taxon>Diplostraca</taxon>
        <taxon>Cladocera</taxon>
        <taxon>Anomopoda</taxon>
        <taxon>Daphniidae</taxon>
        <taxon>Daphnia</taxon>
    </lineage>
</organism>
<dbReference type="GO" id="GO:0030425">
    <property type="term" value="C:dendrite"/>
    <property type="evidence" value="ECO:0000318"/>
    <property type="project" value="GO_Central"/>
</dbReference>
<name>E9FWD2_DAPPU</name>
<dbReference type="GO" id="GO:0043025">
    <property type="term" value="C:neuronal cell body"/>
    <property type="evidence" value="ECO:0000318"/>
    <property type="project" value="GO_Central"/>
</dbReference>
<dbReference type="InParanoid" id="E9FWD2"/>
<sequence length="402" mass="45755">MSHYGLVKVKPIGLNESEQDVKISTSEHRKILWSLEPLTRWMWLLGIPIPPSLEDSDCRLPSHLYRIFFFSMVLLIQSSQLIHIFYYAEDVSMAYMSGLATSALNCVFVIENFCLAVYIVGSHICFLLLTRSKTWSDLIHSFALLEESILCSDKLFISCRKLAVKLIIYLIFSFVWVAALLVMENIYNSNSVTRKMMDVSGFLTKIYPAVQLVLFCTLTGVVSHQLKAIRKRISSAPTSVEAQRSQLIALRNHHRLICKTVRKLNRYFGVFLTIEVGYVFVISITSSMYILLGGMSIDGLLEALNVSVWIDVFIHLFLLTFFSDDIVSQTDKVYEALLQLLHQQPSLQNEVSLFTEQLSHMRPQISAFGFFAVGKHLLPSLIGTTLTYFLILLQFHSAEKPS</sequence>
<dbReference type="PANTHER" id="PTHR21143:SF133">
    <property type="entry name" value="GUSTATORY AND PHEROMONE RECEPTOR 32A-RELATED"/>
    <property type="match status" value="1"/>
</dbReference>
<evidence type="ECO:0000313" key="8">
    <source>
        <dbReference type="EMBL" id="EFX87870.1"/>
    </source>
</evidence>
<dbReference type="FunCoup" id="E9FWD2">
    <property type="interactions" value="32"/>
</dbReference>
<dbReference type="GO" id="GO:0030424">
    <property type="term" value="C:axon"/>
    <property type="evidence" value="ECO:0000318"/>
    <property type="project" value="GO_Central"/>
</dbReference>
<dbReference type="GO" id="GO:0050909">
    <property type="term" value="P:sensory perception of taste"/>
    <property type="evidence" value="ECO:0007669"/>
    <property type="project" value="InterPro"/>
</dbReference>
<feature type="transmembrane region" description="Helical" evidence="7">
    <location>
        <begin position="162"/>
        <end position="182"/>
    </location>
</feature>
<evidence type="ECO:0000256" key="6">
    <source>
        <dbReference type="ARBA" id="ARBA00023170"/>
    </source>
</evidence>
<dbReference type="GO" id="GO:0007635">
    <property type="term" value="P:chemosensory behavior"/>
    <property type="evidence" value="ECO:0000318"/>
    <property type="project" value="GO_Central"/>
</dbReference>
<dbReference type="eggNOG" id="ENOG502T2FZ">
    <property type="taxonomic scope" value="Eukaryota"/>
</dbReference>
<gene>
    <name evidence="8" type="primary">DpuGr3</name>
    <name evidence="8" type="ORF">DAPPUDRAFT_346813</name>
</gene>
<dbReference type="GO" id="GO:0008049">
    <property type="term" value="P:male courtship behavior"/>
    <property type="evidence" value="ECO:0000318"/>
    <property type="project" value="GO_Central"/>
</dbReference>
<keyword evidence="9" id="KW-1185">Reference proteome</keyword>
<feature type="transmembrane region" description="Helical" evidence="7">
    <location>
        <begin position="202"/>
        <end position="222"/>
    </location>
</feature>
<evidence type="ECO:0008006" key="10">
    <source>
        <dbReference type="Google" id="ProtNLM"/>
    </source>
</evidence>
<dbReference type="InterPro" id="IPR013604">
    <property type="entry name" value="7TM_chemorcpt"/>
</dbReference>
<protein>
    <recommendedName>
        <fullName evidence="10">Gustatory receptor</fullName>
    </recommendedName>
</protein>
<feature type="transmembrane region" description="Helical" evidence="7">
    <location>
        <begin position="303"/>
        <end position="322"/>
    </location>
</feature>
<dbReference type="PANTHER" id="PTHR21143">
    <property type="entry name" value="INVERTEBRATE GUSTATORY RECEPTOR"/>
    <property type="match status" value="1"/>
</dbReference>
<dbReference type="Pfam" id="PF08395">
    <property type="entry name" value="7tm_7"/>
    <property type="match status" value="1"/>
</dbReference>
<evidence type="ECO:0000256" key="5">
    <source>
        <dbReference type="ARBA" id="ARBA00023136"/>
    </source>
</evidence>
<keyword evidence="4 7" id="KW-1133">Transmembrane helix</keyword>
<feature type="transmembrane region" description="Helical" evidence="7">
    <location>
        <begin position="267"/>
        <end position="291"/>
    </location>
</feature>
<feature type="transmembrane region" description="Helical" evidence="7">
    <location>
        <begin position="108"/>
        <end position="129"/>
    </location>
</feature>
<dbReference type="AlphaFoldDB" id="E9FWD2"/>
<dbReference type="GO" id="GO:0005886">
    <property type="term" value="C:plasma membrane"/>
    <property type="evidence" value="ECO:0007669"/>
    <property type="project" value="UniProtKB-SubCell"/>
</dbReference>
<evidence type="ECO:0000256" key="3">
    <source>
        <dbReference type="ARBA" id="ARBA00022692"/>
    </source>
</evidence>
<keyword evidence="2" id="KW-1003">Cell membrane</keyword>
<feature type="transmembrane region" description="Helical" evidence="7">
    <location>
        <begin position="367"/>
        <end position="393"/>
    </location>
</feature>